<accession>A0A2G1MCU8</accession>
<feature type="compositionally biased region" description="Pro residues" evidence="1">
    <location>
        <begin position="55"/>
        <end position="65"/>
    </location>
</feature>
<comment type="caution">
    <text evidence="2">The sequence shown here is derived from an EMBL/GenBank/DDBJ whole genome shotgun (WGS) entry which is preliminary data.</text>
</comment>
<dbReference type="SUPFAM" id="SSF158791">
    <property type="entry name" value="MgtE N-terminal domain-like"/>
    <property type="match status" value="1"/>
</dbReference>
<dbReference type="Proteomes" id="UP000221860">
    <property type="component" value="Unassembled WGS sequence"/>
</dbReference>
<dbReference type="RefSeq" id="WP_099278309.1">
    <property type="nucleotide sequence ID" value="NZ_JAZETL010000004.1"/>
</dbReference>
<sequence>MTAPRPFQIVIGALALAGVAKAALLVGDIGATRSPESARPNLFVGAANAAGGAPEPEPAPQPAPEPVAQTIPQSCAAPEEVLSAIATERGLLDEQRAALDARASEIALAEETLAVEMARLGELRGELEGLMTKIDEAHQADVARLVALYVNMKPRDAATIMNDLDIEVAVTVLGAMPERDAAPVLAAMNVVRAQAISMIILERSKLPGDQRLNGIRLQ</sequence>
<proteinExistence type="predicted"/>
<evidence type="ECO:0000256" key="1">
    <source>
        <dbReference type="SAM" id="MobiDB-lite"/>
    </source>
</evidence>
<protein>
    <recommendedName>
        <fullName evidence="4">Magnesium transporter MgtE intracellular domain-containing protein</fullName>
    </recommendedName>
</protein>
<feature type="region of interest" description="Disordered" evidence="1">
    <location>
        <begin position="47"/>
        <end position="68"/>
    </location>
</feature>
<evidence type="ECO:0000313" key="3">
    <source>
        <dbReference type="Proteomes" id="UP000221860"/>
    </source>
</evidence>
<dbReference type="EMBL" id="NQWH01000033">
    <property type="protein sequence ID" value="PHP26554.1"/>
    <property type="molecule type" value="Genomic_DNA"/>
</dbReference>
<organism evidence="2 3">
    <name type="scientific">Limimaricola cinnabarinus</name>
    <dbReference type="NCBI Taxonomy" id="1125964"/>
    <lineage>
        <taxon>Bacteria</taxon>
        <taxon>Pseudomonadati</taxon>
        <taxon>Pseudomonadota</taxon>
        <taxon>Alphaproteobacteria</taxon>
        <taxon>Rhodobacterales</taxon>
        <taxon>Paracoccaceae</taxon>
        <taxon>Limimaricola</taxon>
    </lineage>
</organism>
<keyword evidence="3" id="KW-1185">Reference proteome</keyword>
<dbReference type="OrthoDB" id="9791432at2"/>
<reference evidence="2 3" key="1">
    <citation type="submission" date="2017-08" db="EMBL/GenBank/DDBJ databases">
        <title>Draft Genome Sequence of Loktanella cinnabarina Strain XM1, Isolated from Coastal Surface Water.</title>
        <authorList>
            <person name="Ma R."/>
            <person name="Wang J."/>
            <person name="Wang Q."/>
            <person name="Ma Z."/>
            <person name="Li J."/>
            <person name="Chen L."/>
        </authorList>
    </citation>
    <scope>NUCLEOTIDE SEQUENCE [LARGE SCALE GENOMIC DNA]</scope>
    <source>
        <strain evidence="2 3">XM1</strain>
    </source>
</reference>
<name>A0A2G1MCU8_9RHOB</name>
<dbReference type="Gene3D" id="1.10.220.30">
    <property type="match status" value="1"/>
</dbReference>
<evidence type="ECO:0000313" key="2">
    <source>
        <dbReference type="EMBL" id="PHP26554.1"/>
    </source>
</evidence>
<gene>
    <name evidence="2" type="ORF">CJ301_15660</name>
</gene>
<dbReference type="AlphaFoldDB" id="A0A2G1MCU8"/>
<evidence type="ECO:0008006" key="4">
    <source>
        <dbReference type="Google" id="ProtNLM"/>
    </source>
</evidence>